<gene>
    <name evidence="1" type="ORF">RB653_000260</name>
</gene>
<dbReference type="InterPro" id="IPR005247">
    <property type="entry name" value="YbhB_YbcL/LppC-like"/>
</dbReference>
<evidence type="ECO:0000313" key="1">
    <source>
        <dbReference type="EMBL" id="KAK5580245.1"/>
    </source>
</evidence>
<keyword evidence="2" id="KW-1185">Reference proteome</keyword>
<organism evidence="1 2">
    <name type="scientific">Dictyostelium firmibasis</name>
    <dbReference type="NCBI Taxonomy" id="79012"/>
    <lineage>
        <taxon>Eukaryota</taxon>
        <taxon>Amoebozoa</taxon>
        <taxon>Evosea</taxon>
        <taxon>Eumycetozoa</taxon>
        <taxon>Dictyostelia</taxon>
        <taxon>Dictyosteliales</taxon>
        <taxon>Dictyosteliaceae</taxon>
        <taxon>Dictyostelium</taxon>
    </lineage>
</organism>
<name>A0AAN7U6T0_9MYCE</name>
<dbReference type="PANTHER" id="PTHR30289:SF1">
    <property type="entry name" value="PEBP (PHOSPHATIDYLETHANOLAMINE-BINDING PROTEIN) FAMILY PROTEIN"/>
    <property type="match status" value="1"/>
</dbReference>
<dbReference type="CDD" id="cd00865">
    <property type="entry name" value="PEBP_bact_arch"/>
    <property type="match status" value="1"/>
</dbReference>
<dbReference type="SUPFAM" id="SSF49777">
    <property type="entry name" value="PEBP-like"/>
    <property type="match status" value="1"/>
</dbReference>
<dbReference type="InterPro" id="IPR008914">
    <property type="entry name" value="PEBP"/>
</dbReference>
<accession>A0AAN7U6T0</accession>
<dbReference type="EMBL" id="JAVFKY010000002">
    <property type="protein sequence ID" value="KAK5580245.1"/>
    <property type="molecule type" value="Genomic_DNA"/>
</dbReference>
<proteinExistence type="predicted"/>
<evidence type="ECO:0000313" key="2">
    <source>
        <dbReference type="Proteomes" id="UP001344447"/>
    </source>
</evidence>
<dbReference type="InterPro" id="IPR036610">
    <property type="entry name" value="PEBP-like_sf"/>
</dbReference>
<sequence>MLSFMRFLGTTVLSGRHSGEEKSISNLVPPKDEKKEVEIKLTSDGFLHEEFMPKKYASSRHHGGDNISPQISWNSSIPEGTKEIVLVMEDPSAPLWYPILHASTILSSDIWKDKDLPEGILNYDQVKKDSNGNIIDSKFDYNGLMMGKNTIRSQTYGGPGPLPGHGPHRYVFTCFALSEKTGLSDNFNRDQLIQGLEGKIIGRGRLDGFYEMK</sequence>
<dbReference type="Pfam" id="PF01161">
    <property type="entry name" value="PBP"/>
    <property type="match status" value="1"/>
</dbReference>
<dbReference type="PANTHER" id="PTHR30289">
    <property type="entry name" value="UNCHARACTERIZED PROTEIN YBCL-RELATED"/>
    <property type="match status" value="1"/>
</dbReference>
<dbReference type="Proteomes" id="UP001344447">
    <property type="component" value="Unassembled WGS sequence"/>
</dbReference>
<dbReference type="AlphaFoldDB" id="A0AAN7U6T0"/>
<reference evidence="1 2" key="1">
    <citation type="submission" date="2023-11" db="EMBL/GenBank/DDBJ databases">
        <title>Dfirmibasis_genome.</title>
        <authorList>
            <person name="Edelbroek B."/>
            <person name="Kjellin J."/>
            <person name="Jerlstrom-Hultqvist J."/>
            <person name="Soderbom F."/>
        </authorList>
    </citation>
    <scope>NUCLEOTIDE SEQUENCE [LARGE SCALE GENOMIC DNA]</scope>
    <source>
        <strain evidence="1 2">TNS-C-14</strain>
    </source>
</reference>
<evidence type="ECO:0008006" key="3">
    <source>
        <dbReference type="Google" id="ProtNLM"/>
    </source>
</evidence>
<comment type="caution">
    <text evidence="1">The sequence shown here is derived from an EMBL/GenBank/DDBJ whole genome shotgun (WGS) entry which is preliminary data.</text>
</comment>
<protein>
    <recommendedName>
        <fullName evidence="3">YbhB/YbcL family Raf kinase inhibitor-like protein</fullName>
    </recommendedName>
</protein>
<dbReference type="Gene3D" id="3.90.280.10">
    <property type="entry name" value="PEBP-like"/>
    <property type="match status" value="1"/>
</dbReference>